<dbReference type="PANTHER" id="PTHR30061">
    <property type="entry name" value="MALTOSE-BINDING PERIPLASMIC PROTEIN"/>
    <property type="match status" value="1"/>
</dbReference>
<evidence type="ECO:0000256" key="4">
    <source>
        <dbReference type="SAM" id="MobiDB-lite"/>
    </source>
</evidence>
<evidence type="ECO:0000313" key="6">
    <source>
        <dbReference type="EMBL" id="OGG08600.1"/>
    </source>
</evidence>
<gene>
    <name evidence="6" type="ORF">A2154_00645</name>
</gene>
<feature type="compositionally biased region" description="Polar residues" evidence="4">
    <location>
        <begin position="1"/>
        <end position="16"/>
    </location>
</feature>
<dbReference type="AlphaFoldDB" id="A0A1F5Z840"/>
<evidence type="ECO:0000256" key="5">
    <source>
        <dbReference type="SAM" id="Phobius"/>
    </source>
</evidence>
<evidence type="ECO:0000313" key="7">
    <source>
        <dbReference type="Proteomes" id="UP000176854"/>
    </source>
</evidence>
<reference evidence="6 7" key="1">
    <citation type="journal article" date="2016" name="Nat. Commun.">
        <title>Thousands of microbial genomes shed light on interconnected biogeochemical processes in an aquifer system.</title>
        <authorList>
            <person name="Anantharaman K."/>
            <person name="Brown C.T."/>
            <person name="Hug L.A."/>
            <person name="Sharon I."/>
            <person name="Castelle C.J."/>
            <person name="Probst A.J."/>
            <person name="Thomas B.C."/>
            <person name="Singh A."/>
            <person name="Wilkins M.J."/>
            <person name="Karaoz U."/>
            <person name="Brodie E.L."/>
            <person name="Williams K.H."/>
            <person name="Hubbard S.S."/>
            <person name="Banfield J.F."/>
        </authorList>
    </citation>
    <scope>NUCLEOTIDE SEQUENCE [LARGE SCALE GENOMIC DNA]</scope>
</reference>
<accession>A0A1F5Z840</accession>
<dbReference type="InterPro" id="IPR006059">
    <property type="entry name" value="SBP"/>
</dbReference>
<organism evidence="6 7">
    <name type="scientific">Candidatus Gottesmanbacteria bacterium RBG_16_43_7</name>
    <dbReference type="NCBI Taxonomy" id="1798373"/>
    <lineage>
        <taxon>Bacteria</taxon>
        <taxon>Candidatus Gottesmaniibacteriota</taxon>
    </lineage>
</organism>
<dbReference type="GO" id="GO:0055052">
    <property type="term" value="C:ATP-binding cassette (ABC) transporter complex, substrate-binding subunit-containing"/>
    <property type="evidence" value="ECO:0007669"/>
    <property type="project" value="TreeGrafter"/>
</dbReference>
<keyword evidence="5" id="KW-0472">Membrane</keyword>
<proteinExistence type="inferred from homology"/>
<keyword evidence="3" id="KW-0732">Signal</keyword>
<dbReference type="Proteomes" id="UP000176854">
    <property type="component" value="Unassembled WGS sequence"/>
</dbReference>
<dbReference type="GO" id="GO:0015768">
    <property type="term" value="P:maltose transport"/>
    <property type="evidence" value="ECO:0007669"/>
    <property type="project" value="TreeGrafter"/>
</dbReference>
<evidence type="ECO:0000256" key="1">
    <source>
        <dbReference type="ARBA" id="ARBA00008520"/>
    </source>
</evidence>
<feature type="region of interest" description="Disordered" evidence="4">
    <location>
        <begin position="1"/>
        <end position="52"/>
    </location>
</feature>
<dbReference type="GO" id="GO:0042956">
    <property type="term" value="P:maltodextrin transmembrane transport"/>
    <property type="evidence" value="ECO:0007669"/>
    <property type="project" value="TreeGrafter"/>
</dbReference>
<dbReference type="Pfam" id="PF01547">
    <property type="entry name" value="SBP_bac_1"/>
    <property type="match status" value="1"/>
</dbReference>
<dbReference type="GO" id="GO:1901982">
    <property type="term" value="F:maltose binding"/>
    <property type="evidence" value="ECO:0007669"/>
    <property type="project" value="TreeGrafter"/>
</dbReference>
<comment type="caution">
    <text evidence="6">The sequence shown here is derived from an EMBL/GenBank/DDBJ whole genome shotgun (WGS) entry which is preliminary data.</text>
</comment>
<dbReference type="PANTHER" id="PTHR30061:SF50">
    <property type="entry name" value="MALTOSE_MALTODEXTRIN-BINDING PERIPLASMIC PROTEIN"/>
    <property type="match status" value="1"/>
</dbReference>
<dbReference type="EMBL" id="MFJC01000060">
    <property type="protein sequence ID" value="OGG08600.1"/>
    <property type="molecule type" value="Genomic_DNA"/>
</dbReference>
<name>A0A1F5Z840_9BACT</name>
<comment type="similarity">
    <text evidence="1">Belongs to the bacterial solute-binding protein 1 family.</text>
</comment>
<keyword evidence="2" id="KW-0813">Transport</keyword>
<dbReference type="STRING" id="1798373.A2154_00645"/>
<dbReference type="SUPFAM" id="SSF53850">
    <property type="entry name" value="Periplasmic binding protein-like II"/>
    <property type="match status" value="1"/>
</dbReference>
<protein>
    <submittedName>
        <fullName evidence="6">Uncharacterized protein</fullName>
    </submittedName>
</protein>
<sequence>MAQSDSPDQRVVNPTQAPSPEPPPVGAQTANKPNRPVSPVTVAPVEPQPKAQPQTVVVPTGLELQPESNTVNVPLANNQTEKSPPSTIIQPQPKSSGGIMRIIWILIVVGIIAGIGWAVAKLALPFLGNLQPVTITYWGLWENDAIIKPIITDFESKNPKIKVEYVSSSHRQYRERLTAAINRGEGPDVFRFHNTWVPMLVNILDTVPAEIMSVSAFSSAFYPIAASDLISGSRIYGIPLMIDGLGLYINEDLFTASGASVPSTWEEVLALVPLLTVKEGESITTSAIALGTTANIDHFSDIVAVMMLQNGVRLSSPTGTEAEEALIFYRKFADPADPVYTWNETLDNSVYAFAVGRVAMILAPSWRAFDIKQINPDLKFKIAPIPQLPGKSVTWASYWVEGVSDKSQYKQQAWQFVKFLSESETLTKLYSEESKYRLFGEPYSRVDMAEFLENDPYTEAFVSQARDAKSFPLASRTHDNGLNDRLAKYLEDAVNSVIAGSAPSEALSKMSSGFTQIFSQYGLTTSAVQQ</sequence>
<feature type="transmembrane region" description="Helical" evidence="5">
    <location>
        <begin position="102"/>
        <end position="120"/>
    </location>
</feature>
<evidence type="ECO:0000256" key="2">
    <source>
        <dbReference type="ARBA" id="ARBA00022448"/>
    </source>
</evidence>
<dbReference type="Gene3D" id="3.40.190.10">
    <property type="entry name" value="Periplasmic binding protein-like II"/>
    <property type="match status" value="1"/>
</dbReference>
<evidence type="ECO:0000256" key="3">
    <source>
        <dbReference type="ARBA" id="ARBA00022729"/>
    </source>
</evidence>
<keyword evidence="5" id="KW-0812">Transmembrane</keyword>
<keyword evidence="5" id="KW-1133">Transmembrane helix</keyword>